<sequence length="171" mass="18361">MGGEMRLKLMAVLITGVLLAPALAPSASALPPGFPDLSGFSTVSADQYFVEGNAPGMVTFSTPYDLTCSFTREAGGHSSQYLRCKGQMADSNDPCAFGEITWESSKDSYDRTWEGSDCTNRFAYARPLSPGQKVSFGNVTCAVGDNRLSACLDTFNGEHGFFMQPSGSRFF</sequence>
<dbReference type="AlphaFoldDB" id="A0A1X1T0M9"/>
<proteinExistence type="predicted"/>
<evidence type="ECO:0000313" key="1">
    <source>
        <dbReference type="EMBL" id="BBZ41436.1"/>
    </source>
</evidence>
<dbReference type="STRING" id="44010.AWC00_22595"/>
<dbReference type="EMBL" id="AP022613">
    <property type="protein sequence ID" value="BBZ41436.1"/>
    <property type="molecule type" value="Genomic_DNA"/>
</dbReference>
<protein>
    <submittedName>
        <fullName evidence="1">Uncharacterized protein</fullName>
    </submittedName>
</protein>
<accession>A0A1X1T0M9</accession>
<organism evidence="1 2">
    <name type="scientific">Mycobacterium conspicuum</name>
    <dbReference type="NCBI Taxonomy" id="44010"/>
    <lineage>
        <taxon>Bacteria</taxon>
        <taxon>Bacillati</taxon>
        <taxon>Actinomycetota</taxon>
        <taxon>Actinomycetes</taxon>
        <taxon>Mycobacteriales</taxon>
        <taxon>Mycobacteriaceae</taxon>
        <taxon>Mycobacterium</taxon>
    </lineage>
</organism>
<reference evidence="1 2" key="1">
    <citation type="journal article" date="2019" name="Emerg. Microbes Infect.">
        <title>Comprehensive subspecies identification of 175 nontuberculous mycobacteria species based on 7547 genomic profiles.</title>
        <authorList>
            <person name="Matsumoto Y."/>
            <person name="Kinjo T."/>
            <person name="Motooka D."/>
            <person name="Nabeya D."/>
            <person name="Jung N."/>
            <person name="Uechi K."/>
            <person name="Horii T."/>
            <person name="Iida T."/>
            <person name="Fujita J."/>
            <person name="Nakamura S."/>
        </authorList>
    </citation>
    <scope>NUCLEOTIDE SEQUENCE [LARGE SCALE GENOMIC DNA]</scope>
    <source>
        <strain evidence="1 2">JCM 14738</strain>
    </source>
</reference>
<name>A0A1X1T0M9_9MYCO</name>
<gene>
    <name evidence="1" type="ORF">MCNS_44990</name>
</gene>
<evidence type="ECO:0000313" key="2">
    <source>
        <dbReference type="Proteomes" id="UP000467385"/>
    </source>
</evidence>
<keyword evidence="2" id="KW-1185">Reference proteome</keyword>
<dbReference type="Proteomes" id="UP000467385">
    <property type="component" value="Chromosome"/>
</dbReference>